<comment type="caution">
    <text evidence="1">The sequence shown here is derived from an EMBL/GenBank/DDBJ whole genome shotgun (WGS) entry which is preliminary data.</text>
</comment>
<dbReference type="PANTHER" id="PTHR39550:SF1">
    <property type="entry name" value="SLL0658 PROTEIN"/>
    <property type="match status" value="1"/>
</dbReference>
<accession>A0ABD5Q180</accession>
<dbReference type="AlphaFoldDB" id="A0ABD5Q180"/>
<dbReference type="InterPro" id="IPR021799">
    <property type="entry name" value="PIN-like_prokaryotic"/>
</dbReference>
<dbReference type="RefSeq" id="WP_254269897.1">
    <property type="nucleotide sequence ID" value="NZ_CP100400.1"/>
</dbReference>
<gene>
    <name evidence="1" type="ORF">ACFO9K_08760</name>
</gene>
<dbReference type="Proteomes" id="UP001595945">
    <property type="component" value="Unassembled WGS sequence"/>
</dbReference>
<reference evidence="1 2" key="1">
    <citation type="journal article" date="2019" name="Int. J. Syst. Evol. Microbiol.">
        <title>The Global Catalogue of Microorganisms (GCM) 10K type strain sequencing project: providing services to taxonomists for standard genome sequencing and annotation.</title>
        <authorList>
            <consortium name="The Broad Institute Genomics Platform"/>
            <consortium name="The Broad Institute Genome Sequencing Center for Infectious Disease"/>
            <person name="Wu L."/>
            <person name="Ma J."/>
        </authorList>
    </citation>
    <scope>NUCLEOTIDE SEQUENCE [LARGE SCALE GENOMIC DNA]</scope>
    <source>
        <strain evidence="1 2">XZYJ18</strain>
    </source>
</reference>
<protein>
    <recommendedName>
        <fullName evidence="3">DUF3368 domain-containing protein</fullName>
    </recommendedName>
</protein>
<evidence type="ECO:0000313" key="1">
    <source>
        <dbReference type="EMBL" id="MFC4824353.1"/>
    </source>
</evidence>
<name>A0ABD5Q180_9EURY</name>
<dbReference type="Pfam" id="PF11848">
    <property type="entry name" value="DUF3368"/>
    <property type="match status" value="1"/>
</dbReference>
<evidence type="ECO:0000313" key="2">
    <source>
        <dbReference type="Proteomes" id="UP001595945"/>
    </source>
</evidence>
<dbReference type="PANTHER" id="PTHR39550">
    <property type="entry name" value="SLL0658 PROTEIN"/>
    <property type="match status" value="1"/>
</dbReference>
<sequence length="179" mass="19803">MILVDATTLISLGQIGELHLLQTFDRKIIIEGEVLDEVSTEPAQTNVSEFLDRDSVGLNRGRADLLDEEAERERKAKDLLGETDVNGDVRIIAGVLRTGQNDDRILVISDDKRVRTIADTLGATVTGTVGVIVRAVEVRDMTTEQGKELVRRVDSHGLHMTGELREKAYELVEDAAKRK</sequence>
<proteinExistence type="predicted"/>
<keyword evidence="2" id="KW-1185">Reference proteome</keyword>
<dbReference type="EMBL" id="JBHSHT010000001">
    <property type="protein sequence ID" value="MFC4824353.1"/>
    <property type="molecule type" value="Genomic_DNA"/>
</dbReference>
<dbReference type="GeneID" id="73044963"/>
<organism evidence="1 2">
    <name type="scientific">Halorussus aquaticus</name>
    <dbReference type="NCBI Taxonomy" id="2953748"/>
    <lineage>
        <taxon>Archaea</taxon>
        <taxon>Methanobacteriati</taxon>
        <taxon>Methanobacteriota</taxon>
        <taxon>Stenosarchaea group</taxon>
        <taxon>Halobacteria</taxon>
        <taxon>Halobacteriales</taxon>
        <taxon>Haladaptataceae</taxon>
        <taxon>Halorussus</taxon>
    </lineage>
</organism>
<evidence type="ECO:0008006" key="3">
    <source>
        <dbReference type="Google" id="ProtNLM"/>
    </source>
</evidence>